<name>A0A8T0DA08_9TREM</name>
<evidence type="ECO:0000313" key="8">
    <source>
        <dbReference type="EMBL" id="KAF8564620.1"/>
    </source>
</evidence>
<keyword evidence="5" id="KW-0807">Transducer</keyword>
<reference evidence="8 9" key="1">
    <citation type="submission" date="2019-07" db="EMBL/GenBank/DDBJ databases">
        <title>Annotation for the trematode Paragonimus westermani.</title>
        <authorList>
            <person name="Choi Y.-J."/>
        </authorList>
    </citation>
    <scope>NUCLEOTIDE SEQUENCE [LARGE SCALE GENOMIC DNA]</scope>
    <source>
        <strain evidence="8">180907_Pwestermani</strain>
    </source>
</reference>
<feature type="transmembrane region" description="Helical" evidence="7">
    <location>
        <begin position="416"/>
        <end position="438"/>
    </location>
</feature>
<keyword evidence="4" id="KW-0675">Receptor</keyword>
<feature type="transmembrane region" description="Helical" evidence="7">
    <location>
        <begin position="65"/>
        <end position="86"/>
    </location>
</feature>
<dbReference type="GO" id="GO:0008528">
    <property type="term" value="F:G protein-coupled peptide receptor activity"/>
    <property type="evidence" value="ECO:0007669"/>
    <property type="project" value="TreeGrafter"/>
</dbReference>
<feature type="transmembrane region" description="Helical" evidence="7">
    <location>
        <begin position="262"/>
        <end position="287"/>
    </location>
</feature>
<dbReference type="Proteomes" id="UP000699462">
    <property type="component" value="Unassembled WGS sequence"/>
</dbReference>
<dbReference type="GO" id="GO:0007218">
    <property type="term" value="P:neuropeptide signaling pathway"/>
    <property type="evidence" value="ECO:0007669"/>
    <property type="project" value="TreeGrafter"/>
</dbReference>
<keyword evidence="9" id="KW-1185">Reference proteome</keyword>
<dbReference type="SUPFAM" id="SSF81321">
    <property type="entry name" value="Family A G protein-coupled receptor-like"/>
    <property type="match status" value="2"/>
</dbReference>
<evidence type="ECO:0000256" key="6">
    <source>
        <dbReference type="SAM" id="MobiDB-lite"/>
    </source>
</evidence>
<keyword evidence="7" id="KW-0472">Membrane</keyword>
<feature type="transmembrane region" description="Helical" evidence="7">
    <location>
        <begin position="458"/>
        <end position="477"/>
    </location>
</feature>
<evidence type="ECO:0008006" key="10">
    <source>
        <dbReference type="Google" id="ProtNLM"/>
    </source>
</evidence>
<dbReference type="PANTHER" id="PTHR24230">
    <property type="entry name" value="G-PROTEIN COUPLED RECEPTOR"/>
    <property type="match status" value="1"/>
</dbReference>
<protein>
    <recommendedName>
        <fullName evidence="10">G-protein coupled receptors family 1 profile domain-containing protein</fullName>
    </recommendedName>
</protein>
<evidence type="ECO:0000256" key="1">
    <source>
        <dbReference type="ARBA" id="ARBA00004651"/>
    </source>
</evidence>
<gene>
    <name evidence="8" type="ORF">P879_10871</name>
</gene>
<feature type="transmembrane region" description="Helical" evidence="7">
    <location>
        <begin position="307"/>
        <end position="326"/>
    </location>
</feature>
<evidence type="ECO:0000256" key="5">
    <source>
        <dbReference type="ARBA" id="ARBA00023224"/>
    </source>
</evidence>
<evidence type="ECO:0000256" key="7">
    <source>
        <dbReference type="SAM" id="Phobius"/>
    </source>
</evidence>
<accession>A0A8T0DA08</accession>
<keyword evidence="2" id="KW-1003">Cell membrane</keyword>
<sequence length="520" mass="58829">MYTIDGWFWSPNTTLTGDWDVKYLILSLTSSVYGIVLLFAGTAGNLCLALILGQDRRRLNTKTKVLFCLMAALDTGVLWIAIPRYWTRVTFQWDFRVAHPQLCPYHVFAVYVSSNLAGSVYSVLCVDRCLVIYHKLEGRRIKATRERVPVGSVQRSQTDGGCGCCVSFHPVHCTSTGSNFRKTGVGIHRKSSLKIEHTCHESTLKRFRSVDQLTNKPTKYLKRLSESNLQHIELPTLQGHGRKWRNCFAALSLLYVRHSNKWIVFGMLLSATLIFLKHSVAFSYVHADLTNGCHSHSVAAWRDYSDFFTQSILPYLIIIPANLAVYRALKRHRMLLVSLKMTATHGARVAVPKYPLAHTKPQRRRTLTSIDQIDQHPSIKPVDSSSHSPTVPRSTETDISPASHLAKNHMYVFKTLITLGILHFVINLPGSLYAQVILHHTSNWWIRTLEGNLLYDTLLMISFTNNGASFFILLCTVNGFRSRVRSFYCCENSTKKLTSYGQPIPTCLKLPQNSQCVSGH</sequence>
<feature type="region of interest" description="Disordered" evidence="6">
    <location>
        <begin position="376"/>
        <end position="399"/>
    </location>
</feature>
<evidence type="ECO:0000313" key="9">
    <source>
        <dbReference type="Proteomes" id="UP000699462"/>
    </source>
</evidence>
<dbReference type="AlphaFoldDB" id="A0A8T0DA08"/>
<feature type="transmembrane region" description="Helical" evidence="7">
    <location>
        <begin position="106"/>
        <end position="133"/>
    </location>
</feature>
<keyword evidence="7" id="KW-1133">Transmembrane helix</keyword>
<feature type="transmembrane region" description="Helical" evidence="7">
    <location>
        <begin position="32"/>
        <end position="53"/>
    </location>
</feature>
<dbReference type="EMBL" id="JTDF01008194">
    <property type="protein sequence ID" value="KAF8564620.1"/>
    <property type="molecule type" value="Genomic_DNA"/>
</dbReference>
<dbReference type="GO" id="GO:0005886">
    <property type="term" value="C:plasma membrane"/>
    <property type="evidence" value="ECO:0007669"/>
    <property type="project" value="UniProtKB-SubCell"/>
</dbReference>
<dbReference type="OrthoDB" id="10641420at2759"/>
<evidence type="ECO:0000256" key="3">
    <source>
        <dbReference type="ARBA" id="ARBA00023040"/>
    </source>
</evidence>
<feature type="compositionally biased region" description="Polar residues" evidence="6">
    <location>
        <begin position="383"/>
        <end position="399"/>
    </location>
</feature>
<keyword evidence="3" id="KW-0297">G-protein coupled receptor</keyword>
<organism evidence="8 9">
    <name type="scientific">Paragonimus westermani</name>
    <dbReference type="NCBI Taxonomy" id="34504"/>
    <lineage>
        <taxon>Eukaryota</taxon>
        <taxon>Metazoa</taxon>
        <taxon>Spiralia</taxon>
        <taxon>Lophotrochozoa</taxon>
        <taxon>Platyhelminthes</taxon>
        <taxon>Trematoda</taxon>
        <taxon>Digenea</taxon>
        <taxon>Plagiorchiida</taxon>
        <taxon>Troglotremata</taxon>
        <taxon>Troglotrematidae</taxon>
        <taxon>Paragonimus</taxon>
    </lineage>
</organism>
<evidence type="ECO:0000256" key="2">
    <source>
        <dbReference type="ARBA" id="ARBA00022475"/>
    </source>
</evidence>
<comment type="caution">
    <text evidence="8">The sequence shown here is derived from an EMBL/GenBank/DDBJ whole genome shotgun (WGS) entry which is preliminary data.</text>
</comment>
<dbReference type="Gene3D" id="1.20.1070.10">
    <property type="entry name" value="Rhodopsin 7-helix transmembrane proteins"/>
    <property type="match status" value="2"/>
</dbReference>
<comment type="subcellular location">
    <subcellularLocation>
        <location evidence="1">Cell membrane</location>
        <topology evidence="1">Multi-pass membrane protein</topology>
    </subcellularLocation>
</comment>
<proteinExistence type="predicted"/>
<keyword evidence="7" id="KW-0812">Transmembrane</keyword>
<evidence type="ECO:0000256" key="4">
    <source>
        <dbReference type="ARBA" id="ARBA00023170"/>
    </source>
</evidence>